<evidence type="ECO:0000313" key="3">
    <source>
        <dbReference type="EMBL" id="PWF27415.1"/>
    </source>
</evidence>
<accession>A0A2V1KAC7</accession>
<evidence type="ECO:0000313" key="4">
    <source>
        <dbReference type="Proteomes" id="UP000245283"/>
    </source>
</evidence>
<comment type="similarity">
    <text evidence="2">Belongs to the TacA antitoxin family.</text>
</comment>
<dbReference type="PANTHER" id="PTHR35401">
    <property type="entry name" value="COPG FAMILY HELIX-TURN-HELIX PROTEIN-RELATED-RELATED"/>
    <property type="match status" value="1"/>
</dbReference>
<keyword evidence="1" id="KW-1277">Toxin-antitoxin system</keyword>
<reference evidence="4" key="1">
    <citation type="submission" date="2018-05" db="EMBL/GenBank/DDBJ databases">
        <authorList>
            <person name="Li Y."/>
        </authorList>
    </citation>
    <scope>NUCLEOTIDE SEQUENCE [LARGE SCALE GENOMIC DNA]</scope>
    <source>
        <strain evidence="4">sk1b4</strain>
    </source>
</reference>
<organism evidence="3 4">
    <name type="scientific">Ancrocorticia populi</name>
    <dbReference type="NCBI Taxonomy" id="2175228"/>
    <lineage>
        <taxon>Bacteria</taxon>
        <taxon>Bacillati</taxon>
        <taxon>Actinomycetota</taxon>
        <taxon>Actinomycetes</taxon>
        <taxon>Actinomycetales</taxon>
        <taxon>Actinomycetaceae</taxon>
        <taxon>Ancrocorticia</taxon>
    </lineage>
</organism>
<dbReference type="SUPFAM" id="SSF47598">
    <property type="entry name" value="Ribbon-helix-helix"/>
    <property type="match status" value="1"/>
</dbReference>
<dbReference type="EMBL" id="QETB01000001">
    <property type="protein sequence ID" value="PWF27415.1"/>
    <property type="molecule type" value="Genomic_DNA"/>
</dbReference>
<dbReference type="Proteomes" id="UP000245283">
    <property type="component" value="Unassembled WGS sequence"/>
</dbReference>
<sequence>MHIMSASAKDSRIALRTSNETKARLKEAARITDQDLSSFILDAANSRARQVLLEEQVMRLSDRDFELIEQLITDPAEPNDALRKLVRKHTRTR</sequence>
<protein>
    <submittedName>
        <fullName evidence="3">DUF1778 domain-containing protein</fullName>
    </submittedName>
</protein>
<dbReference type="PANTHER" id="PTHR35401:SF2">
    <property type="entry name" value="ABC-TYPE TRANSPORT SYSTEM"/>
    <property type="match status" value="1"/>
</dbReference>
<dbReference type="Gene3D" id="1.20.5.780">
    <property type="entry name" value="Single helix bin"/>
    <property type="match status" value="1"/>
</dbReference>
<dbReference type="InterPro" id="IPR014795">
    <property type="entry name" value="TacA_1-like"/>
</dbReference>
<dbReference type="GO" id="GO:0006355">
    <property type="term" value="P:regulation of DNA-templated transcription"/>
    <property type="evidence" value="ECO:0007669"/>
    <property type="project" value="InterPro"/>
</dbReference>
<name>A0A2V1KAC7_9ACTO</name>
<evidence type="ECO:0000256" key="1">
    <source>
        <dbReference type="ARBA" id="ARBA00022649"/>
    </source>
</evidence>
<comment type="caution">
    <text evidence="3">The sequence shown here is derived from an EMBL/GenBank/DDBJ whole genome shotgun (WGS) entry which is preliminary data.</text>
</comment>
<dbReference type="Pfam" id="PF08681">
    <property type="entry name" value="TacA1"/>
    <property type="match status" value="1"/>
</dbReference>
<dbReference type="AlphaFoldDB" id="A0A2V1KAC7"/>
<evidence type="ECO:0000256" key="2">
    <source>
        <dbReference type="ARBA" id="ARBA00049988"/>
    </source>
</evidence>
<dbReference type="InterPro" id="IPR010985">
    <property type="entry name" value="Ribbon_hlx_hlx"/>
</dbReference>
<gene>
    <name evidence="3" type="ORF">DD236_03255</name>
</gene>
<proteinExistence type="inferred from homology"/>
<keyword evidence="4" id="KW-1185">Reference proteome</keyword>